<dbReference type="GO" id="GO:0005525">
    <property type="term" value="F:GTP binding"/>
    <property type="evidence" value="ECO:0007669"/>
    <property type="project" value="InterPro"/>
</dbReference>
<dbReference type="Pfam" id="PF03205">
    <property type="entry name" value="MobB"/>
    <property type="match status" value="1"/>
</dbReference>
<organism evidence="2 3">
    <name type="scientific">Eiseniibacteriota bacterium</name>
    <dbReference type="NCBI Taxonomy" id="2212470"/>
    <lineage>
        <taxon>Bacteria</taxon>
        <taxon>Candidatus Eiseniibacteriota</taxon>
    </lineage>
</organism>
<dbReference type="InterPro" id="IPR052539">
    <property type="entry name" value="MGD_biosynthesis_adapter"/>
</dbReference>
<feature type="domain" description="Molybdopterin-guanine dinucleotide biosynthesis protein B (MobB)" evidence="1">
    <location>
        <begin position="5"/>
        <end position="134"/>
    </location>
</feature>
<accession>A0A956LWI9</accession>
<sequence>MTASIISIVGPSGVGKTTLIEGLIGQLVRNGYRVATVKHAHHGCDFDVEGKDTWRHKEAGAHTVIAVSGARLALFADIDAGIRMEALRDRFLDSSYDLILVEGFKSADYPKIVLVRDHLGEVVVSPENVIAVVTRQPVVTNAQTFHPTEVEAISQLIQERYPRSSSPGS</sequence>
<gene>
    <name evidence="2" type="primary">mobB</name>
    <name evidence="2" type="ORF">KC729_01290</name>
</gene>
<protein>
    <submittedName>
        <fullName evidence="2">Molybdopterin-guanine dinucleotide biosynthesis protein B</fullName>
    </submittedName>
</protein>
<evidence type="ECO:0000259" key="1">
    <source>
        <dbReference type="Pfam" id="PF03205"/>
    </source>
</evidence>
<evidence type="ECO:0000313" key="2">
    <source>
        <dbReference type="EMBL" id="MCA9726287.1"/>
    </source>
</evidence>
<dbReference type="PANTHER" id="PTHR40072:SF1">
    <property type="entry name" value="MOLYBDOPTERIN-GUANINE DINUCLEOTIDE BIOSYNTHESIS ADAPTER PROTEIN"/>
    <property type="match status" value="1"/>
</dbReference>
<dbReference type="AlphaFoldDB" id="A0A956LWI9"/>
<reference evidence="2" key="2">
    <citation type="journal article" date="2021" name="Microbiome">
        <title>Successional dynamics and alternative stable states in a saline activated sludge microbial community over 9 years.</title>
        <authorList>
            <person name="Wang Y."/>
            <person name="Ye J."/>
            <person name="Ju F."/>
            <person name="Liu L."/>
            <person name="Boyd J.A."/>
            <person name="Deng Y."/>
            <person name="Parks D.H."/>
            <person name="Jiang X."/>
            <person name="Yin X."/>
            <person name="Woodcroft B.J."/>
            <person name="Tyson G.W."/>
            <person name="Hugenholtz P."/>
            <person name="Polz M.F."/>
            <person name="Zhang T."/>
        </authorList>
    </citation>
    <scope>NUCLEOTIDE SEQUENCE</scope>
    <source>
        <strain evidence="2">HKST-UBA01</strain>
    </source>
</reference>
<reference evidence="2" key="1">
    <citation type="submission" date="2020-04" db="EMBL/GenBank/DDBJ databases">
        <authorList>
            <person name="Zhang T."/>
        </authorList>
    </citation>
    <scope>NUCLEOTIDE SEQUENCE</scope>
    <source>
        <strain evidence="2">HKST-UBA01</strain>
    </source>
</reference>
<comment type="caution">
    <text evidence="2">The sequence shown here is derived from an EMBL/GenBank/DDBJ whole genome shotgun (WGS) entry which is preliminary data.</text>
</comment>
<dbReference type="EMBL" id="JAGQHR010000016">
    <property type="protein sequence ID" value="MCA9726287.1"/>
    <property type="molecule type" value="Genomic_DNA"/>
</dbReference>
<dbReference type="NCBIfam" id="TIGR00176">
    <property type="entry name" value="mobB"/>
    <property type="match status" value="1"/>
</dbReference>
<dbReference type="SUPFAM" id="SSF52540">
    <property type="entry name" value="P-loop containing nucleoside triphosphate hydrolases"/>
    <property type="match status" value="1"/>
</dbReference>
<evidence type="ECO:0000313" key="3">
    <source>
        <dbReference type="Proteomes" id="UP000697710"/>
    </source>
</evidence>
<dbReference type="PANTHER" id="PTHR40072">
    <property type="entry name" value="MOLYBDOPTERIN-GUANINE DINUCLEOTIDE BIOSYNTHESIS ADAPTER PROTEIN-RELATED"/>
    <property type="match status" value="1"/>
</dbReference>
<dbReference type="InterPro" id="IPR027417">
    <property type="entry name" value="P-loop_NTPase"/>
</dbReference>
<proteinExistence type="predicted"/>
<dbReference type="CDD" id="cd03116">
    <property type="entry name" value="MobB"/>
    <property type="match status" value="1"/>
</dbReference>
<dbReference type="GO" id="GO:0006777">
    <property type="term" value="P:Mo-molybdopterin cofactor biosynthetic process"/>
    <property type="evidence" value="ECO:0007669"/>
    <property type="project" value="InterPro"/>
</dbReference>
<dbReference type="Gene3D" id="3.40.50.300">
    <property type="entry name" value="P-loop containing nucleotide triphosphate hydrolases"/>
    <property type="match status" value="1"/>
</dbReference>
<dbReference type="InterPro" id="IPR004435">
    <property type="entry name" value="MobB_dom"/>
</dbReference>
<dbReference type="Proteomes" id="UP000697710">
    <property type="component" value="Unassembled WGS sequence"/>
</dbReference>
<name>A0A956LWI9_UNCEI</name>